<dbReference type="Proteomes" id="UP001164693">
    <property type="component" value="Chromosome"/>
</dbReference>
<protein>
    <recommendedName>
        <fullName evidence="3">DNA-binding protein</fullName>
    </recommendedName>
</protein>
<gene>
    <name evidence="1" type="ORF">M6B22_16905</name>
</gene>
<sequence length="618" mass="66295">MQSLITMSEIARLANVTRQAVTNWRRRPASSRFPPSVKVVAGVEYFDQDEILDWLDETGRGNNREARLDAPAVAAPENLDLDRAVALLALRAKVAQDLGPLTAGERIALAEQVDPHDRYLVAEIRDAADDGDLAVYVDELVAATRGPGEALSRLLDSRPARGARGFAPDLVALLQSIATACRTYLGPDDVAIDLRLDPRARQIAAGFESAAHTDNADRSMLRHLVIDGLTLDDVDRPRVRVVSLPERDDSEALRLADDAALELAAGQVAVIVGPASALCDRLAGDLYDGRRKTIEMGAQGGCALIAAFKLPRGLWREAHRQNLGLWVLRGDVAATGVLVADLSGRAVDNAELADDVLGALEQTGARSYRYGRVVSYNETWTRDTVVVPGIGAASPISPKARSPLDRVVEATLVTREPVNVLDLPVSGRRMTTRPAPRSLGELVDARSIKIQNGSRVADEHCDATGSVRILSADPSAPARSIDPLVAVDRYSHANRTEPGDVVFLASPPRAVVDEEGGSLVASPSRILRVDALRAGIGPRALAAAINEMTSSEWRTWLIPELPRADIQPLEDALGEIRAHLAELRRREEAATNIITNLIQGVAEGSVALGSSTTERKAG</sequence>
<proteinExistence type="predicted"/>
<evidence type="ECO:0000313" key="2">
    <source>
        <dbReference type="Proteomes" id="UP001164693"/>
    </source>
</evidence>
<name>A0ABY7JUI4_9ACTN</name>
<dbReference type="RefSeq" id="WP_269442732.1">
    <property type="nucleotide sequence ID" value="NZ_CP097463.1"/>
</dbReference>
<keyword evidence="2" id="KW-1185">Reference proteome</keyword>
<organism evidence="1 2">
    <name type="scientific">Jatrophihabitans cynanchi</name>
    <dbReference type="NCBI Taxonomy" id="2944128"/>
    <lineage>
        <taxon>Bacteria</taxon>
        <taxon>Bacillati</taxon>
        <taxon>Actinomycetota</taxon>
        <taxon>Actinomycetes</taxon>
        <taxon>Jatrophihabitantales</taxon>
        <taxon>Jatrophihabitantaceae</taxon>
        <taxon>Jatrophihabitans</taxon>
    </lineage>
</organism>
<evidence type="ECO:0008006" key="3">
    <source>
        <dbReference type="Google" id="ProtNLM"/>
    </source>
</evidence>
<accession>A0ABY7JUI4</accession>
<evidence type="ECO:0000313" key="1">
    <source>
        <dbReference type="EMBL" id="WAX56202.1"/>
    </source>
</evidence>
<dbReference type="EMBL" id="CP097463">
    <property type="protein sequence ID" value="WAX56202.1"/>
    <property type="molecule type" value="Genomic_DNA"/>
</dbReference>
<reference evidence="1" key="1">
    <citation type="submission" date="2022-05" db="EMBL/GenBank/DDBJ databases">
        <title>Jatrophihabitans sp. SB3-54 whole genome sequence.</title>
        <authorList>
            <person name="Suh M.K."/>
            <person name="Eom M.K."/>
            <person name="Kim J.S."/>
            <person name="Kim H.S."/>
            <person name="Do H.E."/>
            <person name="Shin Y.K."/>
            <person name="Lee J.-S."/>
        </authorList>
    </citation>
    <scope>NUCLEOTIDE SEQUENCE</scope>
    <source>
        <strain evidence="1">SB3-54</strain>
    </source>
</reference>